<sequence length="301" mass="34536">MAHPNLEGLSLNEEGDEGFVFDFEEDGDEQVDLRWCLVGRFLCERAIHFNSMKIRMAELWNPVKGVTIKEARAGTFLFHFAHPLDMEVVLNGGPWVFDNNTLILEQVQLGMQIEQIPLFHVPIWVKVHNLPMGLMKEEVGRTLANYLGSFLEYDKNNNSSFWRQYMRIRVRMDVRKPLKKDTRMKNKEGEWCTVNFKYEKLGVFCFICGIMGHAENKCEVRYAMEQDDGTREWTEDIRAEPRRQGGRTVSKWLREEKGGREVHGGGDKAAQANVLAGSQSRGPTNAELAGNGQEKIPTINQ</sequence>
<reference evidence="5" key="1">
    <citation type="journal article" date="2017" name="Front. Plant Sci.">
        <title>Climate Clever Clovers: New Paradigm to Reduce the Environmental Footprint of Ruminants by Breeding Low Methanogenic Forages Utilizing Haplotype Variation.</title>
        <authorList>
            <person name="Kaur P."/>
            <person name="Appels R."/>
            <person name="Bayer P.E."/>
            <person name="Keeble-Gagnere G."/>
            <person name="Wang J."/>
            <person name="Hirakawa H."/>
            <person name="Shirasawa K."/>
            <person name="Vercoe P."/>
            <person name="Stefanova K."/>
            <person name="Durmic Z."/>
            <person name="Nichols P."/>
            <person name="Revell C."/>
            <person name="Isobe S.N."/>
            <person name="Edwards D."/>
            <person name="Erskine W."/>
        </authorList>
    </citation>
    <scope>NUCLEOTIDE SEQUENCE [LARGE SCALE GENOMIC DNA]</scope>
    <source>
        <strain evidence="5">cv. Daliak</strain>
    </source>
</reference>
<dbReference type="Pfam" id="PF14392">
    <property type="entry name" value="zf-CCHC_4"/>
    <property type="match status" value="1"/>
</dbReference>
<dbReference type="OrthoDB" id="1418158at2759"/>
<keyword evidence="5" id="KW-1185">Reference proteome</keyword>
<protein>
    <recommendedName>
        <fullName evidence="6">CCHC-type domain-containing protein</fullName>
    </recommendedName>
</protein>
<dbReference type="AlphaFoldDB" id="A0A2Z6ND84"/>
<evidence type="ECO:0000256" key="1">
    <source>
        <dbReference type="SAM" id="MobiDB-lite"/>
    </source>
</evidence>
<feature type="compositionally biased region" description="Basic and acidic residues" evidence="1">
    <location>
        <begin position="252"/>
        <end position="266"/>
    </location>
</feature>
<accession>A0A2Z6ND84</accession>
<proteinExistence type="predicted"/>
<dbReference type="PANTHER" id="PTHR31286:SF153">
    <property type="entry name" value="DUF4283 DOMAIN PROTEIN"/>
    <property type="match status" value="1"/>
</dbReference>
<evidence type="ECO:0008006" key="6">
    <source>
        <dbReference type="Google" id="ProtNLM"/>
    </source>
</evidence>
<feature type="domain" description="DUF4283" evidence="2">
    <location>
        <begin position="32"/>
        <end position="108"/>
    </location>
</feature>
<dbReference type="InterPro" id="IPR025836">
    <property type="entry name" value="Zn_knuckle_CX2CX4HX4C"/>
</dbReference>
<evidence type="ECO:0000313" key="4">
    <source>
        <dbReference type="EMBL" id="GAU42644.1"/>
    </source>
</evidence>
<dbReference type="Pfam" id="PF14111">
    <property type="entry name" value="DUF4283"/>
    <property type="match status" value="1"/>
</dbReference>
<dbReference type="InterPro" id="IPR025558">
    <property type="entry name" value="DUF4283"/>
</dbReference>
<dbReference type="EMBL" id="DF973928">
    <property type="protein sequence ID" value="GAU42644.1"/>
    <property type="molecule type" value="Genomic_DNA"/>
</dbReference>
<feature type="region of interest" description="Disordered" evidence="1">
    <location>
        <begin position="241"/>
        <end position="301"/>
    </location>
</feature>
<name>A0A2Z6ND84_TRISU</name>
<gene>
    <name evidence="4" type="ORF">TSUD_398490</name>
</gene>
<dbReference type="InterPro" id="IPR040256">
    <property type="entry name" value="At4g02000-like"/>
</dbReference>
<evidence type="ECO:0000259" key="3">
    <source>
        <dbReference type="Pfam" id="PF14392"/>
    </source>
</evidence>
<evidence type="ECO:0000313" key="5">
    <source>
        <dbReference type="Proteomes" id="UP000242715"/>
    </source>
</evidence>
<evidence type="ECO:0000259" key="2">
    <source>
        <dbReference type="Pfam" id="PF14111"/>
    </source>
</evidence>
<dbReference type="PANTHER" id="PTHR31286">
    <property type="entry name" value="GLYCINE-RICH CELL WALL STRUCTURAL PROTEIN 1.8-LIKE"/>
    <property type="match status" value="1"/>
</dbReference>
<organism evidence="4 5">
    <name type="scientific">Trifolium subterraneum</name>
    <name type="common">Subterranean clover</name>
    <dbReference type="NCBI Taxonomy" id="3900"/>
    <lineage>
        <taxon>Eukaryota</taxon>
        <taxon>Viridiplantae</taxon>
        <taxon>Streptophyta</taxon>
        <taxon>Embryophyta</taxon>
        <taxon>Tracheophyta</taxon>
        <taxon>Spermatophyta</taxon>
        <taxon>Magnoliopsida</taxon>
        <taxon>eudicotyledons</taxon>
        <taxon>Gunneridae</taxon>
        <taxon>Pentapetalae</taxon>
        <taxon>rosids</taxon>
        <taxon>fabids</taxon>
        <taxon>Fabales</taxon>
        <taxon>Fabaceae</taxon>
        <taxon>Papilionoideae</taxon>
        <taxon>50 kb inversion clade</taxon>
        <taxon>NPAAA clade</taxon>
        <taxon>Hologalegina</taxon>
        <taxon>IRL clade</taxon>
        <taxon>Trifolieae</taxon>
        <taxon>Trifolium</taxon>
    </lineage>
</organism>
<feature type="domain" description="Zinc knuckle CX2CX4HX4C" evidence="3">
    <location>
        <begin position="172"/>
        <end position="219"/>
    </location>
</feature>
<dbReference type="Proteomes" id="UP000242715">
    <property type="component" value="Unassembled WGS sequence"/>
</dbReference>